<dbReference type="Pfam" id="PF13374">
    <property type="entry name" value="TPR_10"/>
    <property type="match status" value="1"/>
</dbReference>
<dbReference type="AlphaFoldDB" id="A0A1G9XSR1"/>
<sequence>MAIFRGLATRQPGEHLAGLADALYNLGIDLLHNGQADEALDAYDESAGIYRKLAEPRPEEFEPELAAALVGKANALSGLDDDESALDLATEAVGMLRSAVRSESLELKEKLADALHTASGVAYCLGHFHRATKDGVEAVELYRSVIAEGRGDLDGVFTPILRNAVRSAVGDKRYDVALPLTKEVIGLLEEKVREGDVDVDELDDLAVDCFNAAAYAAHLGDFNEAAQLASKAVELRRTLLNTKFESVAELAEALTHHANMWSNAGHHSRAVAPAEEAVRLLAAFTDEERCPYLVSALVAQACATAVTDRVAAIGLLDEAMDVAGGDEALQVEAEEGRIEAGVGS</sequence>
<evidence type="ECO:0000313" key="2">
    <source>
        <dbReference type="Proteomes" id="UP000199682"/>
    </source>
</evidence>
<evidence type="ECO:0000313" key="1">
    <source>
        <dbReference type="EMBL" id="SDM99808.1"/>
    </source>
</evidence>
<accession>A0A1G9XSR1</accession>
<dbReference type="RefSeq" id="WP_090014672.1">
    <property type="nucleotide sequence ID" value="NZ_FNET01000031.1"/>
</dbReference>
<protein>
    <submittedName>
        <fullName evidence="1">Tetratricopeptide repeat-containing protein</fullName>
    </submittedName>
</protein>
<dbReference type="EMBL" id="FNET01000031">
    <property type="protein sequence ID" value="SDM99808.1"/>
    <property type="molecule type" value="Genomic_DNA"/>
</dbReference>
<gene>
    <name evidence="1" type="ORF">SAMN04488074_13132</name>
</gene>
<organism evidence="1 2">
    <name type="scientific">Lentzea albidocapillata subsp. violacea</name>
    <dbReference type="NCBI Taxonomy" id="128104"/>
    <lineage>
        <taxon>Bacteria</taxon>
        <taxon>Bacillati</taxon>
        <taxon>Actinomycetota</taxon>
        <taxon>Actinomycetes</taxon>
        <taxon>Pseudonocardiales</taxon>
        <taxon>Pseudonocardiaceae</taxon>
        <taxon>Lentzea</taxon>
    </lineage>
</organism>
<dbReference type="InterPro" id="IPR011990">
    <property type="entry name" value="TPR-like_helical_dom_sf"/>
</dbReference>
<dbReference type="Proteomes" id="UP000199682">
    <property type="component" value="Unassembled WGS sequence"/>
</dbReference>
<dbReference type="InterPro" id="IPR019734">
    <property type="entry name" value="TPR_rpt"/>
</dbReference>
<proteinExistence type="predicted"/>
<dbReference type="SUPFAM" id="SSF48452">
    <property type="entry name" value="TPR-like"/>
    <property type="match status" value="2"/>
</dbReference>
<name>A0A1G9XSR1_9PSEU</name>
<dbReference type="SMART" id="SM00028">
    <property type="entry name" value="TPR"/>
    <property type="match status" value="5"/>
</dbReference>
<dbReference type="Gene3D" id="1.25.40.10">
    <property type="entry name" value="Tetratricopeptide repeat domain"/>
    <property type="match status" value="2"/>
</dbReference>
<reference evidence="2" key="1">
    <citation type="submission" date="2016-10" db="EMBL/GenBank/DDBJ databases">
        <authorList>
            <person name="Varghese N."/>
            <person name="Submissions S."/>
        </authorList>
    </citation>
    <scope>NUCLEOTIDE SEQUENCE [LARGE SCALE GENOMIC DNA]</scope>
    <source>
        <strain evidence="2">DSM 44796</strain>
    </source>
</reference>